<keyword evidence="4" id="KW-1003">Cell membrane</keyword>
<dbReference type="InterPro" id="IPR027417">
    <property type="entry name" value="P-loop_NTPase"/>
</dbReference>
<organism evidence="9 10">
    <name type="scientific">Salipiger aestuarii</name>
    <dbReference type="NCBI Taxonomy" id="568098"/>
    <lineage>
        <taxon>Bacteria</taxon>
        <taxon>Pseudomonadati</taxon>
        <taxon>Pseudomonadota</taxon>
        <taxon>Alphaproteobacteria</taxon>
        <taxon>Rhodobacterales</taxon>
        <taxon>Roseobacteraceae</taxon>
        <taxon>Salipiger</taxon>
    </lineage>
</organism>
<dbReference type="PROSITE" id="PS00211">
    <property type="entry name" value="ABC_TRANSPORTER_1"/>
    <property type="match status" value="1"/>
</dbReference>
<name>A0A327YI78_9RHOB</name>
<dbReference type="PANTHER" id="PTHR43297:SF2">
    <property type="entry name" value="DIPEPTIDE TRANSPORT ATP-BINDING PROTEIN DPPD"/>
    <property type="match status" value="1"/>
</dbReference>
<dbReference type="Proteomes" id="UP000249165">
    <property type="component" value="Unassembled WGS sequence"/>
</dbReference>
<dbReference type="OrthoDB" id="9802264at2"/>
<dbReference type="GO" id="GO:0005524">
    <property type="term" value="F:ATP binding"/>
    <property type="evidence" value="ECO:0007669"/>
    <property type="project" value="UniProtKB-KW"/>
</dbReference>
<dbReference type="PROSITE" id="PS50893">
    <property type="entry name" value="ABC_TRANSPORTER_2"/>
    <property type="match status" value="1"/>
</dbReference>
<dbReference type="InterPro" id="IPR013563">
    <property type="entry name" value="Oligopep_ABC_C"/>
</dbReference>
<keyword evidence="6 9" id="KW-0067">ATP-binding</keyword>
<dbReference type="CDD" id="cd03257">
    <property type="entry name" value="ABC_NikE_OppD_transporters"/>
    <property type="match status" value="1"/>
</dbReference>
<evidence type="ECO:0000256" key="3">
    <source>
        <dbReference type="ARBA" id="ARBA00022448"/>
    </source>
</evidence>
<keyword evidence="5" id="KW-0547">Nucleotide-binding</keyword>
<dbReference type="InterPro" id="IPR017871">
    <property type="entry name" value="ABC_transporter-like_CS"/>
</dbReference>
<evidence type="ECO:0000256" key="7">
    <source>
        <dbReference type="ARBA" id="ARBA00023136"/>
    </source>
</evidence>
<comment type="similarity">
    <text evidence="2">Belongs to the ABC transporter superfamily.</text>
</comment>
<comment type="subcellular location">
    <subcellularLocation>
        <location evidence="1">Cell inner membrane</location>
        <topology evidence="1">Peripheral membrane protein</topology>
    </subcellularLocation>
</comment>
<dbReference type="Pfam" id="PF08352">
    <property type="entry name" value="oligo_HPY"/>
    <property type="match status" value="1"/>
</dbReference>
<dbReference type="Pfam" id="PF00005">
    <property type="entry name" value="ABC_tran"/>
    <property type="match status" value="1"/>
</dbReference>
<feature type="domain" description="ABC transporter" evidence="8">
    <location>
        <begin position="4"/>
        <end position="254"/>
    </location>
</feature>
<dbReference type="Gene3D" id="3.40.50.300">
    <property type="entry name" value="P-loop containing nucleotide triphosphate hydrolases"/>
    <property type="match status" value="1"/>
</dbReference>
<keyword evidence="10" id="KW-1185">Reference proteome</keyword>
<dbReference type="FunFam" id="3.40.50.300:FF:000016">
    <property type="entry name" value="Oligopeptide ABC transporter ATP-binding component"/>
    <property type="match status" value="1"/>
</dbReference>
<sequence length="329" mass="35770">MSVLDVDNLRTTLNLNGRACHVLRDVSFRVAEGETLAIVGESGCGKSMLAMSIMGLLPSVARITQGHVVLDGHALEKEPERAMEKIRGARIGMVFQEPMTALNPVFTVGAQISEPLRDHLGLSRRDAREAAIELMEKVRIPSAASRYTSYPHEFSGGMRQRVVIALAIACGPRLLIADEPTTALDVTVQRQLLDLLDHLQDEGRMGMLLITHNLAIVAGHADRVVVMYGGDVVESATVRDLFRNPAHPYARALLASLPRVDRDLSELASIPGRVPPLAGLPDGCRFKDRCPHAMDICEQMPPPTEMPGEAGHNVRCWLHVEGGEHAADG</sequence>
<dbReference type="GO" id="GO:0005886">
    <property type="term" value="C:plasma membrane"/>
    <property type="evidence" value="ECO:0007669"/>
    <property type="project" value="UniProtKB-SubCell"/>
</dbReference>
<dbReference type="PANTHER" id="PTHR43297">
    <property type="entry name" value="OLIGOPEPTIDE TRANSPORT ATP-BINDING PROTEIN APPD"/>
    <property type="match status" value="1"/>
</dbReference>
<evidence type="ECO:0000256" key="4">
    <source>
        <dbReference type="ARBA" id="ARBA00022475"/>
    </source>
</evidence>
<evidence type="ECO:0000256" key="1">
    <source>
        <dbReference type="ARBA" id="ARBA00004417"/>
    </source>
</evidence>
<comment type="caution">
    <text evidence="9">The sequence shown here is derived from an EMBL/GenBank/DDBJ whole genome shotgun (WGS) entry which is preliminary data.</text>
</comment>
<dbReference type="InterPro" id="IPR050388">
    <property type="entry name" value="ABC_Ni/Peptide_Import"/>
</dbReference>
<dbReference type="SUPFAM" id="SSF52540">
    <property type="entry name" value="P-loop containing nucleoside triphosphate hydrolases"/>
    <property type="match status" value="1"/>
</dbReference>
<reference evidence="9 10" key="1">
    <citation type="submission" date="2018-06" db="EMBL/GenBank/DDBJ databases">
        <title>Genomic Encyclopedia of Archaeal and Bacterial Type Strains, Phase II (KMG-II): from individual species to whole genera.</title>
        <authorList>
            <person name="Goeker M."/>
        </authorList>
    </citation>
    <scope>NUCLEOTIDE SEQUENCE [LARGE SCALE GENOMIC DNA]</scope>
    <source>
        <strain evidence="9 10">DSM 22011</strain>
    </source>
</reference>
<dbReference type="EMBL" id="QLMG01000007">
    <property type="protein sequence ID" value="RAK20052.1"/>
    <property type="molecule type" value="Genomic_DNA"/>
</dbReference>
<evidence type="ECO:0000256" key="2">
    <source>
        <dbReference type="ARBA" id="ARBA00005417"/>
    </source>
</evidence>
<evidence type="ECO:0000259" key="8">
    <source>
        <dbReference type="PROSITE" id="PS50893"/>
    </source>
</evidence>
<dbReference type="InterPro" id="IPR003593">
    <property type="entry name" value="AAA+_ATPase"/>
</dbReference>
<protein>
    <submittedName>
        <fullName evidence="9">Peptide/nickel transport system ATP-binding protein</fullName>
    </submittedName>
</protein>
<dbReference type="GO" id="GO:0015833">
    <property type="term" value="P:peptide transport"/>
    <property type="evidence" value="ECO:0007669"/>
    <property type="project" value="InterPro"/>
</dbReference>
<dbReference type="AlphaFoldDB" id="A0A327YI78"/>
<accession>A0A327YI78</accession>
<gene>
    <name evidence="9" type="ORF">ATI53_100751</name>
</gene>
<dbReference type="InterPro" id="IPR003439">
    <property type="entry name" value="ABC_transporter-like_ATP-bd"/>
</dbReference>
<dbReference type="GO" id="GO:0055085">
    <property type="term" value="P:transmembrane transport"/>
    <property type="evidence" value="ECO:0007669"/>
    <property type="project" value="UniProtKB-ARBA"/>
</dbReference>
<proteinExistence type="inferred from homology"/>
<keyword evidence="3" id="KW-0813">Transport</keyword>
<evidence type="ECO:0000313" key="10">
    <source>
        <dbReference type="Proteomes" id="UP000249165"/>
    </source>
</evidence>
<dbReference type="SMART" id="SM00382">
    <property type="entry name" value="AAA"/>
    <property type="match status" value="1"/>
</dbReference>
<evidence type="ECO:0000313" key="9">
    <source>
        <dbReference type="EMBL" id="RAK20052.1"/>
    </source>
</evidence>
<keyword evidence="7" id="KW-0472">Membrane</keyword>
<dbReference type="GO" id="GO:0016887">
    <property type="term" value="F:ATP hydrolysis activity"/>
    <property type="evidence" value="ECO:0007669"/>
    <property type="project" value="InterPro"/>
</dbReference>
<dbReference type="NCBIfam" id="TIGR01727">
    <property type="entry name" value="oligo_HPY"/>
    <property type="match status" value="1"/>
</dbReference>
<evidence type="ECO:0000256" key="5">
    <source>
        <dbReference type="ARBA" id="ARBA00022741"/>
    </source>
</evidence>
<evidence type="ECO:0000256" key="6">
    <source>
        <dbReference type="ARBA" id="ARBA00022840"/>
    </source>
</evidence>
<dbReference type="RefSeq" id="WP_111549936.1">
    <property type="nucleotide sequence ID" value="NZ_LIQE01000027.1"/>
</dbReference>